<dbReference type="Pfam" id="PF01558">
    <property type="entry name" value="POR"/>
    <property type="match status" value="1"/>
</dbReference>
<dbReference type="KEGG" id="tjr:TherJR_2926"/>
<evidence type="ECO:0000313" key="3">
    <source>
        <dbReference type="EMBL" id="ADG83758.1"/>
    </source>
</evidence>
<feature type="domain" description="Pyruvate/ketoisovalerate oxidoreductase catalytic" evidence="2">
    <location>
        <begin position="13"/>
        <end position="188"/>
    </location>
</feature>
<dbReference type="AlphaFoldDB" id="D5XDL2"/>
<dbReference type="NCBIfam" id="NF005325">
    <property type="entry name" value="PRK06853.1-5"/>
    <property type="match status" value="1"/>
</dbReference>
<dbReference type="PANTHER" id="PTHR43854">
    <property type="entry name" value="INDOLEPYRUVATE OXIDOREDUCTASE SUBUNIT IORB"/>
    <property type="match status" value="1"/>
</dbReference>
<dbReference type="RefSeq" id="WP_013121748.1">
    <property type="nucleotide sequence ID" value="NC_014152.1"/>
</dbReference>
<dbReference type="InterPro" id="IPR019752">
    <property type="entry name" value="Pyrv/ketoisovalerate_OxRed_cat"/>
</dbReference>
<proteinExistence type="predicted"/>
<gene>
    <name evidence="3" type="ordered locus">TherJR_2926</name>
</gene>
<dbReference type="OrthoDB" id="9789125at2"/>
<dbReference type="InterPro" id="IPR052198">
    <property type="entry name" value="IorB_Oxidoreductase"/>
</dbReference>
<dbReference type="Proteomes" id="UP000002377">
    <property type="component" value="Chromosome"/>
</dbReference>
<dbReference type="SUPFAM" id="SSF53323">
    <property type="entry name" value="Pyruvate-ferredoxin oxidoreductase, PFOR, domain III"/>
    <property type="match status" value="1"/>
</dbReference>
<keyword evidence="3" id="KW-0670">Pyruvate</keyword>
<evidence type="ECO:0000313" key="4">
    <source>
        <dbReference type="Proteomes" id="UP000002377"/>
    </source>
</evidence>
<dbReference type="eggNOG" id="COG1014">
    <property type="taxonomic scope" value="Bacteria"/>
</dbReference>
<dbReference type="EC" id="1.2.7.8" evidence="3"/>
<dbReference type="GO" id="GO:0043805">
    <property type="term" value="F:indolepyruvate ferredoxin oxidoreductase activity"/>
    <property type="evidence" value="ECO:0007669"/>
    <property type="project" value="UniProtKB-EC"/>
</dbReference>
<evidence type="ECO:0000256" key="1">
    <source>
        <dbReference type="ARBA" id="ARBA00023002"/>
    </source>
</evidence>
<evidence type="ECO:0000259" key="2">
    <source>
        <dbReference type="Pfam" id="PF01558"/>
    </source>
</evidence>
<dbReference type="HOGENOM" id="CLU_087284_1_1_9"/>
<organism evidence="3 4">
    <name type="scientific">Thermincola potens (strain JR)</name>
    <dbReference type="NCBI Taxonomy" id="635013"/>
    <lineage>
        <taxon>Bacteria</taxon>
        <taxon>Bacillati</taxon>
        <taxon>Bacillota</taxon>
        <taxon>Clostridia</taxon>
        <taxon>Eubacteriales</taxon>
        <taxon>Thermincolaceae</taxon>
        <taxon>Thermincola</taxon>
    </lineage>
</organism>
<dbReference type="Gene3D" id="3.40.920.10">
    <property type="entry name" value="Pyruvate-ferredoxin oxidoreductase, PFOR, domain III"/>
    <property type="match status" value="1"/>
</dbReference>
<name>D5XDL2_THEPJ</name>
<dbReference type="EMBL" id="CP002028">
    <property type="protein sequence ID" value="ADG83758.1"/>
    <property type="molecule type" value="Genomic_DNA"/>
</dbReference>
<protein>
    <submittedName>
        <fullName evidence="3">Indolepyruvate ferredoxin oxidoreductase</fullName>
        <ecNumber evidence="3">1.2.7.8</ecNumber>
    </submittedName>
</protein>
<accession>D5XDL2</accession>
<sequence length="192" mass="21051">MHKEMNILIVGVGGQGTILASKILADVAQQQGYDVKVSEIHGMAQRGGSVVTQVRMGEKIYAPIISEGQADIILAFEQLEALRWVHFLKEEGTLIVNRQVIEPVPVLLGLQPYPAGIIEKLKAHVKHVIDLDALDIAGKCGNKKAVNVVLMGVLAKKMNIPREVWDRALDNKVPARFLELNKEAFEAGWMAG</sequence>
<reference evidence="3 4" key="1">
    <citation type="submission" date="2010-05" db="EMBL/GenBank/DDBJ databases">
        <title>Complete sequence of Thermincola sp. JR.</title>
        <authorList>
            <consortium name="US DOE Joint Genome Institute"/>
            <person name="Lucas S."/>
            <person name="Copeland A."/>
            <person name="Lapidus A."/>
            <person name="Cheng J.-F."/>
            <person name="Bruce D."/>
            <person name="Goodwin L."/>
            <person name="Pitluck S."/>
            <person name="Chertkov O."/>
            <person name="Detter J.C."/>
            <person name="Han C."/>
            <person name="Tapia R."/>
            <person name="Land M."/>
            <person name="Hauser L."/>
            <person name="Kyrpides N."/>
            <person name="Mikhailova N."/>
            <person name="Hazen T.C."/>
            <person name="Woyke T."/>
        </authorList>
    </citation>
    <scope>NUCLEOTIDE SEQUENCE [LARGE SCALE GENOMIC DNA]</scope>
    <source>
        <strain evidence="3 4">JR</strain>
    </source>
</reference>
<dbReference type="STRING" id="635013.TherJR_2926"/>
<keyword evidence="4" id="KW-1185">Reference proteome</keyword>
<dbReference type="PANTHER" id="PTHR43854:SF1">
    <property type="entry name" value="INDOLEPYRUVATE OXIDOREDUCTASE SUBUNIT IORB"/>
    <property type="match status" value="1"/>
</dbReference>
<dbReference type="NCBIfam" id="NF005322">
    <property type="entry name" value="PRK06853.1-2"/>
    <property type="match status" value="1"/>
</dbReference>
<keyword evidence="1 3" id="KW-0560">Oxidoreductase</keyword>
<dbReference type="InterPro" id="IPR002869">
    <property type="entry name" value="Pyrv_flavodox_OxRed_cen"/>
</dbReference>